<dbReference type="AlphaFoldDB" id="A0A238K0K4"/>
<dbReference type="OrthoDB" id="190787at2"/>
<organism evidence="6 7">
    <name type="scientific">Pelagimonas varians</name>
    <dbReference type="NCBI Taxonomy" id="696760"/>
    <lineage>
        <taxon>Bacteria</taxon>
        <taxon>Pseudomonadati</taxon>
        <taxon>Pseudomonadota</taxon>
        <taxon>Alphaproteobacteria</taxon>
        <taxon>Rhodobacterales</taxon>
        <taxon>Roseobacteraceae</taxon>
        <taxon>Pelagimonas</taxon>
    </lineage>
</organism>
<evidence type="ECO:0000256" key="2">
    <source>
        <dbReference type="ARBA" id="ARBA00023125"/>
    </source>
</evidence>
<dbReference type="PROSITE" id="PS50042">
    <property type="entry name" value="CNMP_BINDING_3"/>
    <property type="match status" value="1"/>
</dbReference>
<dbReference type="InterPro" id="IPR014710">
    <property type="entry name" value="RmlC-like_jellyroll"/>
</dbReference>
<accession>A0A238K0K4</accession>
<reference evidence="6 7" key="1">
    <citation type="submission" date="2017-05" db="EMBL/GenBank/DDBJ databases">
        <authorList>
            <person name="Song R."/>
            <person name="Chenine A.L."/>
            <person name="Ruprecht R.M."/>
        </authorList>
    </citation>
    <scope>NUCLEOTIDE SEQUENCE [LARGE SCALE GENOMIC DNA]</scope>
    <source>
        <strain evidence="6 7">CECT 8663</strain>
    </source>
</reference>
<evidence type="ECO:0000259" key="5">
    <source>
        <dbReference type="PROSITE" id="PS51063"/>
    </source>
</evidence>
<dbReference type="RefSeq" id="WP_097803327.1">
    <property type="nucleotide sequence ID" value="NZ_FXYH01000002.1"/>
</dbReference>
<dbReference type="GO" id="GO:0005829">
    <property type="term" value="C:cytosol"/>
    <property type="evidence" value="ECO:0007669"/>
    <property type="project" value="TreeGrafter"/>
</dbReference>
<evidence type="ECO:0000313" key="7">
    <source>
        <dbReference type="Proteomes" id="UP000220836"/>
    </source>
</evidence>
<dbReference type="SMART" id="SM00100">
    <property type="entry name" value="cNMP"/>
    <property type="match status" value="1"/>
</dbReference>
<dbReference type="SUPFAM" id="SSF51206">
    <property type="entry name" value="cAMP-binding domain-like"/>
    <property type="match status" value="1"/>
</dbReference>
<keyword evidence="2" id="KW-0238">DNA-binding</keyword>
<dbReference type="InterPro" id="IPR036388">
    <property type="entry name" value="WH-like_DNA-bd_sf"/>
</dbReference>
<dbReference type="InterPro" id="IPR012318">
    <property type="entry name" value="HTH_CRP"/>
</dbReference>
<sequence>MRPEDIAIASSSLLIGGLSPGAQNTLLQRAQVREFDRGSTLFLQGERANAIYIVLDGWVKLYRIARNGSEAVVGVFTKGRSFGEAVAFRHDTYPVSAEAVTHCRLMRIEADNFLHLIRSDPDVAVSILTATYAHLHSLVAQVEALKARTGAQRVAEFLLELAKCDDGVCGVTLPYDKVLIAGRLGMKPESLSRAFGALKAHGVKIKQNKAEIEDVEALRAYAEEDPANAWGQK</sequence>
<dbReference type="PROSITE" id="PS51063">
    <property type="entry name" value="HTH_CRP_2"/>
    <property type="match status" value="1"/>
</dbReference>
<feature type="domain" description="Cyclic nucleotide-binding" evidence="4">
    <location>
        <begin position="14"/>
        <end position="117"/>
    </location>
</feature>
<feature type="domain" description="HTH crp-type" evidence="5">
    <location>
        <begin position="148"/>
        <end position="216"/>
    </location>
</feature>
<keyword evidence="1" id="KW-0805">Transcription regulation</keyword>
<dbReference type="PANTHER" id="PTHR24567">
    <property type="entry name" value="CRP FAMILY TRANSCRIPTIONAL REGULATORY PROTEIN"/>
    <property type="match status" value="1"/>
</dbReference>
<dbReference type="Gene3D" id="2.60.120.10">
    <property type="entry name" value="Jelly Rolls"/>
    <property type="match status" value="1"/>
</dbReference>
<dbReference type="GO" id="GO:0003700">
    <property type="term" value="F:DNA-binding transcription factor activity"/>
    <property type="evidence" value="ECO:0007669"/>
    <property type="project" value="TreeGrafter"/>
</dbReference>
<evidence type="ECO:0000259" key="4">
    <source>
        <dbReference type="PROSITE" id="PS50042"/>
    </source>
</evidence>
<dbReference type="Pfam" id="PF00027">
    <property type="entry name" value="cNMP_binding"/>
    <property type="match status" value="1"/>
</dbReference>
<dbReference type="Proteomes" id="UP000220836">
    <property type="component" value="Unassembled WGS sequence"/>
</dbReference>
<name>A0A238K0K4_9RHOB</name>
<dbReference type="Pfam" id="PF13545">
    <property type="entry name" value="HTH_Crp_2"/>
    <property type="match status" value="1"/>
</dbReference>
<dbReference type="EMBL" id="FXYH01000002">
    <property type="protein sequence ID" value="SMX36415.1"/>
    <property type="molecule type" value="Genomic_DNA"/>
</dbReference>
<dbReference type="InterPro" id="IPR000595">
    <property type="entry name" value="cNMP-bd_dom"/>
</dbReference>
<dbReference type="CDD" id="cd00038">
    <property type="entry name" value="CAP_ED"/>
    <property type="match status" value="1"/>
</dbReference>
<protein>
    <submittedName>
        <fullName evidence="6">Transcriptional activatory protein AadR</fullName>
    </submittedName>
</protein>
<evidence type="ECO:0000313" key="6">
    <source>
        <dbReference type="EMBL" id="SMX36415.1"/>
    </source>
</evidence>
<dbReference type="SUPFAM" id="SSF46785">
    <property type="entry name" value="Winged helix' DNA-binding domain"/>
    <property type="match status" value="1"/>
</dbReference>
<gene>
    <name evidence="6" type="primary">aadR</name>
    <name evidence="6" type="ORF">PEV8663_00800</name>
</gene>
<dbReference type="PANTHER" id="PTHR24567:SF68">
    <property type="entry name" value="DNA-BINDING TRANSCRIPTIONAL DUAL REGULATOR CRP"/>
    <property type="match status" value="1"/>
</dbReference>
<keyword evidence="7" id="KW-1185">Reference proteome</keyword>
<evidence type="ECO:0000256" key="1">
    <source>
        <dbReference type="ARBA" id="ARBA00023015"/>
    </source>
</evidence>
<dbReference type="Gene3D" id="1.10.10.10">
    <property type="entry name" value="Winged helix-like DNA-binding domain superfamily/Winged helix DNA-binding domain"/>
    <property type="match status" value="1"/>
</dbReference>
<evidence type="ECO:0000256" key="3">
    <source>
        <dbReference type="ARBA" id="ARBA00023163"/>
    </source>
</evidence>
<dbReference type="InterPro" id="IPR050397">
    <property type="entry name" value="Env_Response_Regulators"/>
</dbReference>
<dbReference type="GO" id="GO:0003677">
    <property type="term" value="F:DNA binding"/>
    <property type="evidence" value="ECO:0007669"/>
    <property type="project" value="UniProtKB-KW"/>
</dbReference>
<dbReference type="InterPro" id="IPR036390">
    <property type="entry name" value="WH_DNA-bd_sf"/>
</dbReference>
<keyword evidence="3" id="KW-0804">Transcription</keyword>
<proteinExistence type="predicted"/>
<dbReference type="InterPro" id="IPR018490">
    <property type="entry name" value="cNMP-bd_dom_sf"/>
</dbReference>